<keyword evidence="3" id="KW-1185">Reference proteome</keyword>
<accession>A0AAD7VYJ1</accession>
<dbReference type="InterPro" id="IPR001304">
    <property type="entry name" value="C-type_lectin-like"/>
</dbReference>
<dbReference type="Gene3D" id="3.10.100.10">
    <property type="entry name" value="Mannose-Binding Protein A, subunit A"/>
    <property type="match status" value="1"/>
</dbReference>
<dbReference type="PROSITE" id="PS50041">
    <property type="entry name" value="C_TYPE_LECTIN_2"/>
    <property type="match status" value="1"/>
</dbReference>
<dbReference type="Proteomes" id="UP001221898">
    <property type="component" value="Unassembled WGS sequence"/>
</dbReference>
<organism evidence="2 3">
    <name type="scientific">Aldrovandia affinis</name>
    <dbReference type="NCBI Taxonomy" id="143900"/>
    <lineage>
        <taxon>Eukaryota</taxon>
        <taxon>Metazoa</taxon>
        <taxon>Chordata</taxon>
        <taxon>Craniata</taxon>
        <taxon>Vertebrata</taxon>
        <taxon>Euteleostomi</taxon>
        <taxon>Actinopterygii</taxon>
        <taxon>Neopterygii</taxon>
        <taxon>Teleostei</taxon>
        <taxon>Notacanthiformes</taxon>
        <taxon>Halosauridae</taxon>
        <taxon>Aldrovandia</taxon>
    </lineage>
</organism>
<dbReference type="InterPro" id="IPR050111">
    <property type="entry name" value="C-type_lectin/snaclec_domain"/>
</dbReference>
<sequence length="161" mass="18415">MRCVEPRAGSNLNKEKDPFWNNQLRETTVPTEQPAQITDDCLEQGADLVIIESEEEQKFITKHTRGAYYWIGLSDSETEGTWLWVDGTPLQKDKGFFGRGEPNDYKGAEDCAVTLPGRGRDICYAPAHFCFNEVEYQQRRSHGMCCFHLLIGDVLHLPLKF</sequence>
<dbReference type="SUPFAM" id="SSF56436">
    <property type="entry name" value="C-type lectin-like"/>
    <property type="match status" value="1"/>
</dbReference>
<proteinExistence type="predicted"/>
<evidence type="ECO:0000259" key="1">
    <source>
        <dbReference type="PROSITE" id="PS50041"/>
    </source>
</evidence>
<dbReference type="PANTHER" id="PTHR22803">
    <property type="entry name" value="MANNOSE, PHOSPHOLIPASE, LECTIN RECEPTOR RELATED"/>
    <property type="match status" value="1"/>
</dbReference>
<dbReference type="AlphaFoldDB" id="A0AAD7VYJ1"/>
<dbReference type="InterPro" id="IPR016186">
    <property type="entry name" value="C-type_lectin-like/link_sf"/>
</dbReference>
<dbReference type="EMBL" id="JAINUG010001045">
    <property type="protein sequence ID" value="KAJ8358302.1"/>
    <property type="molecule type" value="Genomic_DNA"/>
</dbReference>
<reference evidence="2" key="1">
    <citation type="journal article" date="2023" name="Science">
        <title>Genome structures resolve the early diversification of teleost fishes.</title>
        <authorList>
            <person name="Parey E."/>
            <person name="Louis A."/>
            <person name="Montfort J."/>
            <person name="Bouchez O."/>
            <person name="Roques C."/>
            <person name="Iampietro C."/>
            <person name="Lluch J."/>
            <person name="Castinel A."/>
            <person name="Donnadieu C."/>
            <person name="Desvignes T."/>
            <person name="Floi Bucao C."/>
            <person name="Jouanno E."/>
            <person name="Wen M."/>
            <person name="Mejri S."/>
            <person name="Dirks R."/>
            <person name="Jansen H."/>
            <person name="Henkel C."/>
            <person name="Chen W.J."/>
            <person name="Zahm M."/>
            <person name="Cabau C."/>
            <person name="Klopp C."/>
            <person name="Thompson A.W."/>
            <person name="Robinson-Rechavi M."/>
            <person name="Braasch I."/>
            <person name="Lecointre G."/>
            <person name="Bobe J."/>
            <person name="Postlethwait J.H."/>
            <person name="Berthelot C."/>
            <person name="Roest Crollius H."/>
            <person name="Guiguen Y."/>
        </authorList>
    </citation>
    <scope>NUCLEOTIDE SEQUENCE</scope>
    <source>
        <strain evidence="2">NC1722</strain>
    </source>
</reference>
<comment type="caution">
    <text evidence="2">The sequence shown here is derived from an EMBL/GenBank/DDBJ whole genome shotgun (WGS) entry which is preliminary data.</text>
</comment>
<protein>
    <recommendedName>
        <fullName evidence="1">C-type lectin domain-containing protein</fullName>
    </recommendedName>
</protein>
<evidence type="ECO:0000313" key="2">
    <source>
        <dbReference type="EMBL" id="KAJ8358302.1"/>
    </source>
</evidence>
<evidence type="ECO:0000313" key="3">
    <source>
        <dbReference type="Proteomes" id="UP001221898"/>
    </source>
</evidence>
<dbReference type="InterPro" id="IPR016187">
    <property type="entry name" value="CTDL_fold"/>
</dbReference>
<name>A0AAD7VYJ1_9TELE</name>
<gene>
    <name evidence="2" type="ORF">AAFF_G00015860</name>
</gene>
<dbReference type="Pfam" id="PF00059">
    <property type="entry name" value="Lectin_C"/>
    <property type="match status" value="1"/>
</dbReference>
<feature type="domain" description="C-type lectin" evidence="1">
    <location>
        <begin position="41"/>
        <end position="121"/>
    </location>
</feature>
<dbReference type="SMART" id="SM00034">
    <property type="entry name" value="CLECT"/>
    <property type="match status" value="1"/>
</dbReference>